<dbReference type="Pfam" id="PF01738">
    <property type="entry name" value="DLH"/>
    <property type="match status" value="1"/>
</dbReference>
<feature type="domain" description="Dienelactone hydrolase" evidence="1">
    <location>
        <begin position="4"/>
        <end position="186"/>
    </location>
</feature>
<dbReference type="GO" id="GO:0016787">
    <property type="term" value="F:hydrolase activity"/>
    <property type="evidence" value="ECO:0007669"/>
    <property type="project" value="UniProtKB-KW"/>
</dbReference>
<sequence>MAEILLFHHAHGLTEGLTSFAERLRANGHVVHTPDAYAGLIFDRLDEGIQHAQDIGHDALADVARRAAREHRHASIVIGFSLGAAQAQLLAQDLPRIRGCLLMGGALPPLALGGDWRHQVPLQVHLADPDEWVDEQALGALTFRAPHARVFRYPGQRHMFVDRSLRDYDADAADLFEQRVEEWLDAVGQPLDHSAAARVL</sequence>
<keyword evidence="2" id="KW-0378">Hydrolase</keyword>
<dbReference type="PANTHER" id="PTHR46623">
    <property type="entry name" value="CARBOXYMETHYLENEBUTENOLIDASE-RELATED"/>
    <property type="match status" value="1"/>
</dbReference>
<evidence type="ECO:0000259" key="1">
    <source>
        <dbReference type="Pfam" id="PF01738"/>
    </source>
</evidence>
<reference evidence="2" key="1">
    <citation type="submission" date="2023-06" db="EMBL/GenBank/DDBJ databases">
        <title>SYSU T00b26.</title>
        <authorList>
            <person name="Gao L."/>
            <person name="Fang B.-Z."/>
            <person name="Li W.-J."/>
        </authorList>
    </citation>
    <scope>NUCLEOTIDE SEQUENCE</scope>
    <source>
        <strain evidence="2">SYSU T00b26</strain>
    </source>
</reference>
<dbReference type="InterPro" id="IPR029058">
    <property type="entry name" value="AB_hydrolase_fold"/>
</dbReference>
<accession>A0ABT8G2Y5</accession>
<dbReference type="InterPro" id="IPR002925">
    <property type="entry name" value="Dienelactn_hydro"/>
</dbReference>
<evidence type="ECO:0000313" key="3">
    <source>
        <dbReference type="Proteomes" id="UP001172738"/>
    </source>
</evidence>
<dbReference type="InterPro" id="IPR051049">
    <property type="entry name" value="Dienelactone_hydrolase-like"/>
</dbReference>
<dbReference type="Gene3D" id="3.40.50.1820">
    <property type="entry name" value="alpha/beta hydrolase"/>
    <property type="match status" value="1"/>
</dbReference>
<dbReference type="PANTHER" id="PTHR46623:SF6">
    <property type="entry name" value="ALPHA_BETA-HYDROLASES SUPERFAMILY PROTEIN"/>
    <property type="match status" value="1"/>
</dbReference>
<comment type="caution">
    <text evidence="2">The sequence shown here is derived from an EMBL/GenBank/DDBJ whole genome shotgun (WGS) entry which is preliminary data.</text>
</comment>
<dbReference type="SUPFAM" id="SSF53474">
    <property type="entry name" value="alpha/beta-Hydrolases"/>
    <property type="match status" value="1"/>
</dbReference>
<dbReference type="EMBL" id="JAUHPV010000006">
    <property type="protein sequence ID" value="MDN4473496.1"/>
    <property type="molecule type" value="Genomic_DNA"/>
</dbReference>
<gene>
    <name evidence="2" type="ORF">QQX04_10880</name>
</gene>
<proteinExistence type="predicted"/>
<keyword evidence="3" id="KW-1185">Reference proteome</keyword>
<name>A0ABT8G2Y5_9MICO</name>
<protein>
    <submittedName>
        <fullName evidence="2">Alpha/beta fold hydrolase</fullName>
    </submittedName>
</protein>
<evidence type="ECO:0000313" key="2">
    <source>
        <dbReference type="EMBL" id="MDN4473496.1"/>
    </source>
</evidence>
<dbReference type="RefSeq" id="WP_301129091.1">
    <property type="nucleotide sequence ID" value="NZ_JAUHPV010000006.1"/>
</dbReference>
<dbReference type="Proteomes" id="UP001172738">
    <property type="component" value="Unassembled WGS sequence"/>
</dbReference>
<organism evidence="2 3">
    <name type="scientific">Demequina zhanjiangensis</name>
    <dbReference type="NCBI Taxonomy" id="3051659"/>
    <lineage>
        <taxon>Bacteria</taxon>
        <taxon>Bacillati</taxon>
        <taxon>Actinomycetota</taxon>
        <taxon>Actinomycetes</taxon>
        <taxon>Micrococcales</taxon>
        <taxon>Demequinaceae</taxon>
        <taxon>Demequina</taxon>
    </lineage>
</organism>